<keyword evidence="2" id="KW-1185">Reference proteome</keyword>
<dbReference type="Proteomes" id="UP000008311">
    <property type="component" value="Unassembled WGS sequence"/>
</dbReference>
<accession>B9SG20</accession>
<evidence type="ECO:0000313" key="2">
    <source>
        <dbReference type="Proteomes" id="UP000008311"/>
    </source>
</evidence>
<name>B9SG20_RICCO</name>
<dbReference type="EMBL" id="EQ973948">
    <property type="protein sequence ID" value="EEF37436.1"/>
    <property type="molecule type" value="Genomic_DNA"/>
</dbReference>
<sequence>MAAEPLPSPLKATRKNTLVQNHPKELQVILLLPALHLARAISLPSANVNIPPFFRMATLPLTIYTNFQFTTD</sequence>
<proteinExistence type="predicted"/>
<evidence type="ECO:0000313" key="1">
    <source>
        <dbReference type="EMBL" id="EEF37436.1"/>
    </source>
</evidence>
<organism evidence="1 2">
    <name type="scientific">Ricinus communis</name>
    <name type="common">Castor bean</name>
    <dbReference type="NCBI Taxonomy" id="3988"/>
    <lineage>
        <taxon>Eukaryota</taxon>
        <taxon>Viridiplantae</taxon>
        <taxon>Streptophyta</taxon>
        <taxon>Embryophyta</taxon>
        <taxon>Tracheophyta</taxon>
        <taxon>Spermatophyta</taxon>
        <taxon>Magnoliopsida</taxon>
        <taxon>eudicotyledons</taxon>
        <taxon>Gunneridae</taxon>
        <taxon>Pentapetalae</taxon>
        <taxon>rosids</taxon>
        <taxon>fabids</taxon>
        <taxon>Malpighiales</taxon>
        <taxon>Euphorbiaceae</taxon>
        <taxon>Acalyphoideae</taxon>
        <taxon>Acalypheae</taxon>
        <taxon>Ricinus</taxon>
    </lineage>
</organism>
<dbReference type="AlphaFoldDB" id="B9SG20"/>
<dbReference type="InParanoid" id="B9SG20"/>
<gene>
    <name evidence="1" type="ORF">RCOM_1154570</name>
</gene>
<protein>
    <submittedName>
        <fullName evidence="1">Uncharacterized protein</fullName>
    </submittedName>
</protein>
<reference evidence="2" key="1">
    <citation type="journal article" date="2010" name="Nat. Biotechnol.">
        <title>Draft genome sequence of the oilseed species Ricinus communis.</title>
        <authorList>
            <person name="Chan A.P."/>
            <person name="Crabtree J."/>
            <person name="Zhao Q."/>
            <person name="Lorenzi H."/>
            <person name="Orvis J."/>
            <person name="Puiu D."/>
            <person name="Melake-Berhan A."/>
            <person name="Jones K.M."/>
            <person name="Redman J."/>
            <person name="Chen G."/>
            <person name="Cahoon E.B."/>
            <person name="Gedil M."/>
            <person name="Stanke M."/>
            <person name="Haas B.J."/>
            <person name="Wortman J.R."/>
            <person name="Fraser-Liggett C.M."/>
            <person name="Ravel J."/>
            <person name="Rabinowicz P.D."/>
        </authorList>
    </citation>
    <scope>NUCLEOTIDE SEQUENCE [LARGE SCALE GENOMIC DNA]</scope>
    <source>
        <strain evidence="2">cv. Hale</strain>
    </source>
</reference>